<dbReference type="EMBL" id="CP000473">
    <property type="protein sequence ID" value="ABJ84491.1"/>
    <property type="molecule type" value="Genomic_DNA"/>
</dbReference>
<name>Q020Z8_SOLUE</name>
<keyword evidence="6 7" id="KW-0040">ANK repeat</keyword>
<dbReference type="InParanoid" id="Q020Z8"/>
<dbReference type="Gene3D" id="1.10.490.10">
    <property type="entry name" value="Globins"/>
    <property type="match status" value="1"/>
</dbReference>
<dbReference type="eggNOG" id="COG2346">
    <property type="taxonomic scope" value="Bacteria"/>
</dbReference>
<sequence length="339" mass="36906">MNTRQFRYDVRVAIYDAIGGMAGCRRLAAAFYARVERDPVVRPLYPKSLHCAVDAIAMFLVQQFGGPCEYSENRATLSLYESHLRFAIGQAERDAWLRDMTAAMDDIGIGEPERAEMVLYFEQTSAYLINRPKPDRAPGVLVADDAIAALRRGDLKRVSELAGHPEYQRDRAAWVGLLGKMAASDDPRILEFALTRISADPGLAQERYGGSLLRMAAAAGCLAMVELLLRLGVDPNAVDRYGHPPLYFVGNQCRRESGPAVVRALVSGGANVNQQDRVKRCTPLHMAARRGNVAVAEALLEWGADPGIGDIAGVTPLQRALNCRKPEVAALLSASSGGR</sequence>
<dbReference type="InterPro" id="IPR009050">
    <property type="entry name" value="Globin-like_sf"/>
</dbReference>
<dbReference type="SMART" id="SM00248">
    <property type="entry name" value="ANK"/>
    <property type="match status" value="3"/>
</dbReference>
<feature type="repeat" description="ANK" evidence="7">
    <location>
        <begin position="208"/>
        <end position="240"/>
    </location>
</feature>
<keyword evidence="5" id="KW-0408">Iron</keyword>
<dbReference type="PROSITE" id="PS50088">
    <property type="entry name" value="ANK_REPEAT"/>
    <property type="match status" value="3"/>
</dbReference>
<keyword evidence="4" id="KW-0677">Repeat</keyword>
<dbReference type="Pfam" id="PF12796">
    <property type="entry name" value="Ank_2"/>
    <property type="match status" value="1"/>
</dbReference>
<dbReference type="InterPro" id="IPR012292">
    <property type="entry name" value="Globin/Proto"/>
</dbReference>
<dbReference type="SUPFAM" id="SSF48403">
    <property type="entry name" value="Ankyrin repeat"/>
    <property type="match status" value="1"/>
</dbReference>
<dbReference type="Gene3D" id="1.25.40.20">
    <property type="entry name" value="Ankyrin repeat-containing domain"/>
    <property type="match status" value="2"/>
</dbReference>
<dbReference type="STRING" id="234267.Acid_3519"/>
<dbReference type="PANTHER" id="PTHR24189">
    <property type="entry name" value="MYOTROPHIN"/>
    <property type="match status" value="1"/>
</dbReference>
<dbReference type="Pfam" id="PF01152">
    <property type="entry name" value="Bac_globin"/>
    <property type="match status" value="1"/>
</dbReference>
<reference evidence="8" key="1">
    <citation type="submission" date="2006-10" db="EMBL/GenBank/DDBJ databases">
        <title>Complete sequence of Solibacter usitatus Ellin6076.</title>
        <authorList>
            <consortium name="US DOE Joint Genome Institute"/>
            <person name="Copeland A."/>
            <person name="Lucas S."/>
            <person name="Lapidus A."/>
            <person name="Barry K."/>
            <person name="Detter J.C."/>
            <person name="Glavina del Rio T."/>
            <person name="Hammon N."/>
            <person name="Israni S."/>
            <person name="Dalin E."/>
            <person name="Tice H."/>
            <person name="Pitluck S."/>
            <person name="Thompson L.S."/>
            <person name="Brettin T."/>
            <person name="Bruce D."/>
            <person name="Han C."/>
            <person name="Tapia R."/>
            <person name="Gilna P."/>
            <person name="Schmutz J."/>
            <person name="Larimer F."/>
            <person name="Land M."/>
            <person name="Hauser L."/>
            <person name="Kyrpides N."/>
            <person name="Mikhailova N."/>
            <person name="Janssen P.H."/>
            <person name="Kuske C.R."/>
            <person name="Richardson P."/>
        </authorList>
    </citation>
    <scope>NUCLEOTIDE SEQUENCE</scope>
    <source>
        <strain evidence="8">Ellin6076</strain>
    </source>
</reference>
<dbReference type="InterPro" id="IPR036770">
    <property type="entry name" value="Ankyrin_rpt-contain_sf"/>
</dbReference>
<proteinExistence type="predicted"/>
<dbReference type="GO" id="GO:0020037">
    <property type="term" value="F:heme binding"/>
    <property type="evidence" value="ECO:0007669"/>
    <property type="project" value="InterPro"/>
</dbReference>
<dbReference type="KEGG" id="sus:Acid_3519"/>
<gene>
    <name evidence="8" type="ordered locus">Acid_3519</name>
</gene>
<dbReference type="SUPFAM" id="SSF46458">
    <property type="entry name" value="Globin-like"/>
    <property type="match status" value="1"/>
</dbReference>
<dbReference type="eggNOG" id="COG0666">
    <property type="taxonomic scope" value="Bacteria"/>
</dbReference>
<dbReference type="GO" id="GO:0019825">
    <property type="term" value="F:oxygen binding"/>
    <property type="evidence" value="ECO:0007669"/>
    <property type="project" value="InterPro"/>
</dbReference>
<dbReference type="Pfam" id="PF00023">
    <property type="entry name" value="Ank"/>
    <property type="match status" value="1"/>
</dbReference>
<evidence type="ECO:0000256" key="7">
    <source>
        <dbReference type="PROSITE-ProRule" id="PRU00023"/>
    </source>
</evidence>
<evidence type="ECO:0000256" key="3">
    <source>
        <dbReference type="ARBA" id="ARBA00022723"/>
    </source>
</evidence>
<feature type="repeat" description="ANK" evidence="7">
    <location>
        <begin position="241"/>
        <end position="277"/>
    </location>
</feature>
<dbReference type="InterPro" id="IPR002110">
    <property type="entry name" value="Ankyrin_rpt"/>
</dbReference>
<dbReference type="HOGENOM" id="CLU_818611_0_0_0"/>
<evidence type="ECO:0000313" key="8">
    <source>
        <dbReference type="EMBL" id="ABJ84491.1"/>
    </source>
</evidence>
<dbReference type="PANTHER" id="PTHR24189:SF72">
    <property type="entry name" value="ANKYRIN REPEAT-CONTAINING DOMAIN-CONTAINING PROTEIN"/>
    <property type="match status" value="1"/>
</dbReference>
<keyword evidence="1" id="KW-0813">Transport</keyword>
<evidence type="ECO:0000256" key="6">
    <source>
        <dbReference type="ARBA" id="ARBA00023043"/>
    </source>
</evidence>
<keyword evidence="3" id="KW-0479">Metal-binding</keyword>
<dbReference type="AlphaFoldDB" id="Q020Z8"/>
<evidence type="ECO:0000256" key="2">
    <source>
        <dbReference type="ARBA" id="ARBA00022617"/>
    </source>
</evidence>
<evidence type="ECO:0000256" key="1">
    <source>
        <dbReference type="ARBA" id="ARBA00022448"/>
    </source>
</evidence>
<evidence type="ECO:0000256" key="4">
    <source>
        <dbReference type="ARBA" id="ARBA00022737"/>
    </source>
</evidence>
<protein>
    <submittedName>
        <fullName evidence="8">Globin</fullName>
    </submittedName>
</protein>
<evidence type="ECO:0000256" key="5">
    <source>
        <dbReference type="ARBA" id="ARBA00023004"/>
    </source>
</evidence>
<accession>Q020Z8</accession>
<dbReference type="InterPro" id="IPR001486">
    <property type="entry name" value="Hemoglobin_trunc"/>
</dbReference>
<dbReference type="InterPro" id="IPR050745">
    <property type="entry name" value="Multifunctional_regulatory"/>
</dbReference>
<keyword evidence="2" id="KW-0349">Heme</keyword>
<dbReference type="PROSITE" id="PS50297">
    <property type="entry name" value="ANK_REP_REGION"/>
    <property type="match status" value="2"/>
</dbReference>
<feature type="repeat" description="ANK" evidence="7">
    <location>
        <begin position="279"/>
        <end position="311"/>
    </location>
</feature>
<organism evidence="8">
    <name type="scientific">Solibacter usitatus (strain Ellin6076)</name>
    <dbReference type="NCBI Taxonomy" id="234267"/>
    <lineage>
        <taxon>Bacteria</taxon>
        <taxon>Pseudomonadati</taxon>
        <taxon>Acidobacteriota</taxon>
        <taxon>Terriglobia</taxon>
        <taxon>Bryobacterales</taxon>
        <taxon>Solibacteraceae</taxon>
        <taxon>Candidatus Solibacter</taxon>
    </lineage>
</organism>
<dbReference type="GO" id="GO:0046872">
    <property type="term" value="F:metal ion binding"/>
    <property type="evidence" value="ECO:0007669"/>
    <property type="project" value="UniProtKB-KW"/>
</dbReference>
<dbReference type="OrthoDB" id="25954at2"/>